<organism evidence="4">
    <name type="scientific">Hexamita inflata</name>
    <dbReference type="NCBI Taxonomy" id="28002"/>
    <lineage>
        <taxon>Eukaryota</taxon>
        <taxon>Metamonada</taxon>
        <taxon>Diplomonadida</taxon>
        <taxon>Hexamitidae</taxon>
        <taxon>Hexamitinae</taxon>
        <taxon>Hexamita</taxon>
    </lineage>
</organism>
<dbReference type="SMART" id="SM00175">
    <property type="entry name" value="RAB"/>
    <property type="match status" value="1"/>
</dbReference>
<dbReference type="SMART" id="SM00174">
    <property type="entry name" value="RHO"/>
    <property type="match status" value="1"/>
</dbReference>
<dbReference type="PRINTS" id="PR00449">
    <property type="entry name" value="RASTRNSFRMNG"/>
</dbReference>
<dbReference type="SMART" id="SM00173">
    <property type="entry name" value="RAS"/>
    <property type="match status" value="1"/>
</dbReference>
<dbReference type="SUPFAM" id="SSF52540">
    <property type="entry name" value="P-loop containing nucleoside triphosphate hydrolases"/>
    <property type="match status" value="1"/>
</dbReference>
<dbReference type="PROSITE" id="PS51421">
    <property type="entry name" value="RAS"/>
    <property type="match status" value="1"/>
</dbReference>
<evidence type="ECO:0000256" key="2">
    <source>
        <dbReference type="ARBA" id="ARBA00022741"/>
    </source>
</evidence>
<evidence type="ECO:0000256" key="3">
    <source>
        <dbReference type="ARBA" id="ARBA00023134"/>
    </source>
</evidence>
<dbReference type="InterPro" id="IPR027417">
    <property type="entry name" value="P-loop_NTPase"/>
</dbReference>
<dbReference type="InterPro" id="IPR001806">
    <property type="entry name" value="Small_GTPase"/>
</dbReference>
<dbReference type="EMBL" id="CATOUU010000938">
    <property type="protein sequence ID" value="CAI9961240.1"/>
    <property type="molecule type" value="Genomic_DNA"/>
</dbReference>
<dbReference type="AlphaFoldDB" id="A0AA86UJW0"/>
<dbReference type="GO" id="GO:0005773">
    <property type="term" value="C:vacuole"/>
    <property type="evidence" value="ECO:0007669"/>
    <property type="project" value="TreeGrafter"/>
</dbReference>
<comment type="similarity">
    <text evidence="1">Belongs to the small GTPase superfamily. Rab family.</text>
</comment>
<dbReference type="GO" id="GO:0005525">
    <property type="term" value="F:GTP binding"/>
    <property type="evidence" value="ECO:0007669"/>
    <property type="project" value="UniProtKB-KW"/>
</dbReference>
<dbReference type="SMART" id="SM00176">
    <property type="entry name" value="RAN"/>
    <property type="match status" value="1"/>
</dbReference>
<reference evidence="5 6" key="2">
    <citation type="submission" date="2024-07" db="EMBL/GenBank/DDBJ databases">
        <authorList>
            <person name="Akdeniz Z."/>
        </authorList>
    </citation>
    <scope>NUCLEOTIDE SEQUENCE [LARGE SCALE GENOMIC DNA]</scope>
</reference>
<gene>
    <name evidence="4" type="ORF">HINF_LOCUS48885</name>
    <name evidence="5" type="ORF">HINF_LOCUS50601</name>
</gene>
<dbReference type="GO" id="GO:0032889">
    <property type="term" value="P:regulation of vacuole fusion, non-autophagic"/>
    <property type="evidence" value="ECO:0007669"/>
    <property type="project" value="TreeGrafter"/>
</dbReference>
<dbReference type="PROSITE" id="PS51420">
    <property type="entry name" value="RHO"/>
    <property type="match status" value="1"/>
</dbReference>
<dbReference type="CDD" id="cd00154">
    <property type="entry name" value="Rab"/>
    <property type="match status" value="1"/>
</dbReference>
<dbReference type="Pfam" id="PF00071">
    <property type="entry name" value="Ras"/>
    <property type="match status" value="1"/>
</dbReference>
<dbReference type="PROSITE" id="PS51419">
    <property type="entry name" value="RAB"/>
    <property type="match status" value="1"/>
</dbReference>
<dbReference type="FunFam" id="3.40.50.300:FF:001204">
    <property type="entry name" value="Small GTP-binding protein, putative"/>
    <property type="match status" value="1"/>
</dbReference>
<keyword evidence="3" id="KW-0342">GTP-binding</keyword>
<dbReference type="EMBL" id="CAXDID020000243">
    <property type="protein sequence ID" value="CAL6063036.1"/>
    <property type="molecule type" value="Genomic_DNA"/>
</dbReference>
<dbReference type="NCBIfam" id="TIGR00231">
    <property type="entry name" value="small_GTP"/>
    <property type="match status" value="1"/>
</dbReference>
<reference evidence="4" key="1">
    <citation type="submission" date="2023-06" db="EMBL/GenBank/DDBJ databases">
        <authorList>
            <person name="Kurt Z."/>
        </authorList>
    </citation>
    <scope>NUCLEOTIDE SEQUENCE</scope>
</reference>
<sequence>MKHQFKLVIVGDSAVGKTSLLEYFVNEKFSALYKPTIGTDFLSKEIKINDQTIKLQIWDTAGQETWSSQMGSAYYRGSDCCIFVYDLTNPATLQSINKWCDNFIACCGQNVPLVLVGNKADKTQAQVSDSLILSMQQTLKMKASFKCSAKSGDNVLKIFSNVAEICLENAKTEVKMEESFIVKPVNPAIQNPKKGCC</sequence>
<evidence type="ECO:0000256" key="1">
    <source>
        <dbReference type="ARBA" id="ARBA00006270"/>
    </source>
</evidence>
<comment type="caution">
    <text evidence="4">The sequence shown here is derived from an EMBL/GenBank/DDBJ whole genome shotgun (WGS) entry which is preliminary data.</text>
</comment>
<dbReference type="PANTHER" id="PTHR47981">
    <property type="entry name" value="RAB FAMILY"/>
    <property type="match status" value="1"/>
</dbReference>
<evidence type="ECO:0000313" key="4">
    <source>
        <dbReference type="EMBL" id="CAI9961240.1"/>
    </source>
</evidence>
<keyword evidence="2" id="KW-0547">Nucleotide-binding</keyword>
<accession>A0AA86UJW0</accession>
<dbReference type="GO" id="GO:0045335">
    <property type="term" value="C:phagocytic vesicle"/>
    <property type="evidence" value="ECO:0007669"/>
    <property type="project" value="TreeGrafter"/>
</dbReference>
<dbReference type="InterPro" id="IPR005225">
    <property type="entry name" value="Small_GTP-bd"/>
</dbReference>
<dbReference type="GO" id="GO:0005770">
    <property type="term" value="C:late endosome"/>
    <property type="evidence" value="ECO:0007669"/>
    <property type="project" value="TreeGrafter"/>
</dbReference>
<dbReference type="PANTHER" id="PTHR47981:SF20">
    <property type="entry name" value="RAS-RELATED PROTEIN RAB-7A"/>
    <property type="match status" value="1"/>
</dbReference>
<keyword evidence="6" id="KW-1185">Reference proteome</keyword>
<proteinExistence type="inferred from homology"/>
<dbReference type="PROSITE" id="PS51417">
    <property type="entry name" value="ARF"/>
    <property type="match status" value="1"/>
</dbReference>
<evidence type="ECO:0000313" key="5">
    <source>
        <dbReference type="EMBL" id="CAL6063036.1"/>
    </source>
</evidence>
<dbReference type="GO" id="GO:0003924">
    <property type="term" value="F:GTPase activity"/>
    <property type="evidence" value="ECO:0007669"/>
    <property type="project" value="InterPro"/>
</dbReference>
<dbReference type="Proteomes" id="UP001642409">
    <property type="component" value="Unassembled WGS sequence"/>
</dbReference>
<name>A0AA86UJW0_9EUKA</name>
<evidence type="ECO:0000313" key="6">
    <source>
        <dbReference type="Proteomes" id="UP001642409"/>
    </source>
</evidence>
<protein>
    <submittedName>
        <fullName evidence="4">Rab1a</fullName>
    </submittedName>
</protein>
<dbReference type="Gene3D" id="3.40.50.300">
    <property type="entry name" value="P-loop containing nucleotide triphosphate hydrolases"/>
    <property type="match status" value="1"/>
</dbReference>